<evidence type="ECO:0000256" key="2">
    <source>
        <dbReference type="ARBA" id="ARBA00022840"/>
    </source>
</evidence>
<comment type="caution">
    <text evidence="4">The sequence shown here is derived from an EMBL/GenBank/DDBJ whole genome shotgun (WGS) entry which is preliminary data.</text>
</comment>
<dbReference type="Pfam" id="PF23562">
    <property type="entry name" value="AMP-binding_C_3"/>
    <property type="match status" value="1"/>
</dbReference>
<dbReference type="Proteomes" id="UP000253517">
    <property type="component" value="Unassembled WGS sequence"/>
</dbReference>
<keyword evidence="2" id="KW-0067">ATP-binding</keyword>
<evidence type="ECO:0000313" key="4">
    <source>
        <dbReference type="EMBL" id="RCX04992.1"/>
    </source>
</evidence>
<keyword evidence="5" id="KW-1185">Reference proteome</keyword>
<dbReference type="EMBL" id="QPJS01000001">
    <property type="protein sequence ID" value="RCX04992.1"/>
    <property type="molecule type" value="Genomic_DNA"/>
</dbReference>
<dbReference type="PROSITE" id="PS00455">
    <property type="entry name" value="AMP_BINDING"/>
    <property type="match status" value="1"/>
</dbReference>
<reference evidence="4 5" key="1">
    <citation type="submission" date="2018-07" db="EMBL/GenBank/DDBJ databases">
        <title>Genomic Encyclopedia of Type Strains, Phase IV (KMG-IV): sequencing the most valuable type-strain genomes for metagenomic binning, comparative biology and taxonomic classification.</title>
        <authorList>
            <person name="Goeker M."/>
        </authorList>
    </citation>
    <scope>NUCLEOTIDE SEQUENCE [LARGE SCALE GENOMIC DNA]</scope>
    <source>
        <strain evidence="4 5">DSM 21410</strain>
    </source>
</reference>
<keyword evidence="1" id="KW-0547">Nucleotide-binding</keyword>
<dbReference type="Gene3D" id="3.40.50.12780">
    <property type="entry name" value="N-terminal domain of ligase-like"/>
    <property type="match status" value="2"/>
</dbReference>
<feature type="domain" description="AMP-dependent synthetase/ligase" evidence="3">
    <location>
        <begin position="38"/>
        <end position="416"/>
    </location>
</feature>
<organism evidence="4 5">
    <name type="scientific">Schleiferia thermophila</name>
    <dbReference type="NCBI Taxonomy" id="884107"/>
    <lineage>
        <taxon>Bacteria</taxon>
        <taxon>Pseudomonadati</taxon>
        <taxon>Bacteroidota</taxon>
        <taxon>Flavobacteriia</taxon>
        <taxon>Flavobacteriales</taxon>
        <taxon>Schleiferiaceae</taxon>
        <taxon>Schleiferia</taxon>
    </lineage>
</organism>
<dbReference type="GO" id="GO:0016020">
    <property type="term" value="C:membrane"/>
    <property type="evidence" value="ECO:0007669"/>
    <property type="project" value="TreeGrafter"/>
</dbReference>
<dbReference type="GO" id="GO:0005524">
    <property type="term" value="F:ATP binding"/>
    <property type="evidence" value="ECO:0007669"/>
    <property type="project" value="UniProtKB-KW"/>
</dbReference>
<dbReference type="RefSeq" id="WP_114365583.1">
    <property type="nucleotide sequence ID" value="NZ_BHZF01000001.1"/>
</dbReference>
<accession>A0A369A6M0</accession>
<gene>
    <name evidence="4" type="ORF">DES35_101271</name>
</gene>
<dbReference type="InterPro" id="IPR020845">
    <property type="entry name" value="AMP-binding_CS"/>
</dbReference>
<name>A0A369A6M0_9FLAO</name>
<dbReference type="Pfam" id="PF00501">
    <property type="entry name" value="AMP-binding"/>
    <property type="match status" value="1"/>
</dbReference>
<dbReference type="InterPro" id="IPR042099">
    <property type="entry name" value="ANL_N_sf"/>
</dbReference>
<proteinExistence type="predicted"/>
<evidence type="ECO:0000259" key="3">
    <source>
        <dbReference type="Pfam" id="PF00501"/>
    </source>
</evidence>
<dbReference type="PANTHER" id="PTHR43272">
    <property type="entry name" value="LONG-CHAIN-FATTY-ACID--COA LIGASE"/>
    <property type="match status" value="1"/>
</dbReference>
<protein>
    <submittedName>
        <fullName evidence="4">Long-chain acyl-CoA synthetase</fullName>
    </submittedName>
</protein>
<dbReference type="SUPFAM" id="SSF56801">
    <property type="entry name" value="Acetyl-CoA synthetase-like"/>
    <property type="match status" value="1"/>
</dbReference>
<dbReference type="CDD" id="cd05907">
    <property type="entry name" value="VL_LC_FACS_like"/>
    <property type="match status" value="1"/>
</dbReference>
<evidence type="ECO:0000256" key="1">
    <source>
        <dbReference type="ARBA" id="ARBA00022741"/>
    </source>
</evidence>
<dbReference type="PANTHER" id="PTHR43272:SF33">
    <property type="entry name" value="AMP-BINDING DOMAIN-CONTAINING PROTEIN-RELATED"/>
    <property type="match status" value="1"/>
</dbReference>
<dbReference type="InterPro" id="IPR000873">
    <property type="entry name" value="AMP-dep_synth/lig_dom"/>
</dbReference>
<evidence type="ECO:0000313" key="5">
    <source>
        <dbReference type="Proteomes" id="UP000253517"/>
    </source>
</evidence>
<sequence length="590" mass="67409">MKEPTRLFDFPRYQLATKPLQVSLASKRNGVWKEIPTKEYVETSDCISLGLMELGIKPDDKIALISTNNRFEWNFCDIGIMQCGAINVPVYPTASEGDYIFIFNDAEVKICFVSDKDLYDKVMRIKPQVPSLQSVYVFDEVEGLPNYNQVIELGKKSNKRAELEKIMEQIDPEQLATLIYTSGTTGRPKGVMLCHRNIASNVKNCQDRLPITDQGIALSFLPMCHIYERMLNYLYCYNSMSVYYAESLETIGDNLREVKPTIFTAVPRLLEKVFAKIMDKGAALTGIKKALFFWAVNLAEEYDVKGKSAFYHFKLKIARKLIFSKWQEALGGRVLAIASGAAALNPRLCRIFLAAGINIQEGYGLTETSPVVAVNCPKNDGTRIGTVGRPIKECQVKIADDGEILVKGPNVMMGYYKRPDLTAQVIDEDGFFHTGDIGEMVEGQYLKITDRKKEIFKTSGGKYIAPQIMENKFKESRFIEQIMVIGENEKHPAALIQPDFVFLKQWCERKGIPYTSNEEMIKNPRIIERYQREIDKYNQEFGNWEKIKKFELTPDQWTIEAGHLTPTMKLRRKVILNKYQDLYKKIYAEG</sequence>
<dbReference type="AlphaFoldDB" id="A0A369A6M0"/>
<dbReference type="GO" id="GO:0004467">
    <property type="term" value="F:long-chain fatty acid-CoA ligase activity"/>
    <property type="evidence" value="ECO:0007669"/>
    <property type="project" value="TreeGrafter"/>
</dbReference>